<keyword evidence="2" id="KW-0472">Membrane</keyword>
<evidence type="ECO:0000256" key="1">
    <source>
        <dbReference type="ARBA" id="ARBA00022553"/>
    </source>
</evidence>
<dbReference type="STRING" id="1605367.AFM12_00565"/>
<keyword evidence="3" id="KW-0732">Signal</keyword>
<dbReference type="GO" id="GO:0003677">
    <property type="term" value="F:DNA binding"/>
    <property type="evidence" value="ECO:0007669"/>
    <property type="project" value="InterPro"/>
</dbReference>
<comment type="caution">
    <text evidence="5">The sequence shown here is derived from an EMBL/GenBank/DDBJ whole genome shotgun (WGS) entry which is preliminary data.</text>
</comment>
<accession>A0A0P7C3G0</accession>
<dbReference type="PANTHER" id="PTHR43547:SF2">
    <property type="entry name" value="HYBRID SIGNAL TRANSDUCTION HISTIDINE KINASE C"/>
    <property type="match status" value="1"/>
</dbReference>
<keyword evidence="6" id="KW-1185">Reference proteome</keyword>
<dbReference type="Pfam" id="PF04397">
    <property type="entry name" value="LytTR"/>
    <property type="match status" value="1"/>
</dbReference>
<dbReference type="AlphaFoldDB" id="A0A0P7C3G0"/>
<dbReference type="EMBL" id="LGTQ01000005">
    <property type="protein sequence ID" value="KPM49174.1"/>
    <property type="molecule type" value="Genomic_DNA"/>
</dbReference>
<feature type="domain" description="HTH LytTR-type" evidence="4">
    <location>
        <begin position="774"/>
        <end position="845"/>
    </location>
</feature>
<name>A0A0P7C3G0_9BACT</name>
<dbReference type="InterPro" id="IPR011110">
    <property type="entry name" value="Reg_prop"/>
</dbReference>
<keyword evidence="2" id="KW-1133">Transmembrane helix</keyword>
<evidence type="ECO:0000256" key="3">
    <source>
        <dbReference type="SAM" id="SignalP"/>
    </source>
</evidence>
<keyword evidence="2" id="KW-0812">Transmembrane</keyword>
<keyword evidence="1" id="KW-0597">Phosphoprotein</keyword>
<evidence type="ECO:0000256" key="2">
    <source>
        <dbReference type="SAM" id="Phobius"/>
    </source>
</evidence>
<dbReference type="PROSITE" id="PS50930">
    <property type="entry name" value="HTH_LYTTR"/>
    <property type="match status" value="1"/>
</dbReference>
<feature type="signal peptide" evidence="3">
    <location>
        <begin position="1"/>
        <end position="18"/>
    </location>
</feature>
<dbReference type="SUPFAM" id="SSF50978">
    <property type="entry name" value="WD40 repeat-like"/>
    <property type="match status" value="1"/>
</dbReference>
<evidence type="ECO:0000313" key="6">
    <source>
        <dbReference type="Proteomes" id="UP000050454"/>
    </source>
</evidence>
<dbReference type="Proteomes" id="UP000050454">
    <property type="component" value="Unassembled WGS sequence"/>
</dbReference>
<protein>
    <recommendedName>
        <fullName evidence="4">HTH LytTR-type domain-containing protein</fullName>
    </recommendedName>
</protein>
<evidence type="ECO:0000313" key="5">
    <source>
        <dbReference type="EMBL" id="KPM49174.1"/>
    </source>
</evidence>
<dbReference type="GO" id="GO:0000155">
    <property type="term" value="F:phosphorelay sensor kinase activity"/>
    <property type="evidence" value="ECO:0007669"/>
    <property type="project" value="TreeGrafter"/>
</dbReference>
<dbReference type="InterPro" id="IPR007492">
    <property type="entry name" value="LytTR_DNA-bd_dom"/>
</dbReference>
<dbReference type="RefSeq" id="WP_055143115.1">
    <property type="nucleotide sequence ID" value="NZ_JXSZ01000005.1"/>
</dbReference>
<reference evidence="5 6" key="1">
    <citation type="submission" date="2015-07" db="EMBL/GenBank/DDBJ databases">
        <title>The draft genome sequence of Leadbetterella sp. JN14-9.</title>
        <authorList>
            <person name="Liu Y."/>
            <person name="Du J."/>
            <person name="Shao Z."/>
        </authorList>
    </citation>
    <scope>NUCLEOTIDE SEQUENCE [LARGE SCALE GENOMIC DNA]</scope>
    <source>
        <strain evidence="5 6">JN14-9</strain>
    </source>
</reference>
<organism evidence="5 6">
    <name type="scientific">Jiulongibacter sediminis</name>
    <dbReference type="NCBI Taxonomy" id="1605367"/>
    <lineage>
        <taxon>Bacteria</taxon>
        <taxon>Pseudomonadati</taxon>
        <taxon>Bacteroidota</taxon>
        <taxon>Cytophagia</taxon>
        <taxon>Cytophagales</taxon>
        <taxon>Leadbetterellaceae</taxon>
        <taxon>Jiulongibacter</taxon>
    </lineage>
</organism>
<dbReference type="OrthoDB" id="799853at2"/>
<dbReference type="InterPro" id="IPR036322">
    <property type="entry name" value="WD40_repeat_dom_sf"/>
</dbReference>
<sequence>MLRLLTLLLLTFSASLEAQNYQARFFDVKDGLISDICYTVFQDSQGFIWVGTNAGVSRYNGTEFINFDQDDGLPAYSVYQIYEDSQGRIWFLTDTGTSVFYQNGKFHNPENTPYLKEMSTESYRYGFLEDKLGQIWIGSFNNGIRVLKPDKKVFIDEDESSFSGRNRTLQFYQHNDDEVLSINANSIFCYDINSLKIKWTEQIFTESASVIRTAKLSESIIFIQSQSERLWFDVGTRKVLKRAGVEPIIEFIFFSENIENVHYVGSRDGLFELKEYDISPSNRFSDLKGKAISTVIKDNNGNFWASTLKSGLVKLSDYPFVFDNARQGLYLKRFFASGNVFEGYFNGSHKFIKKGGKTQTIKNYVPPNSRPLEAIELTEKQYIVFNENYVTYYENGQSFQRPFAAKAVIYDKENGEMLVGQSRGISRIQAENFIRDLKSKDITQFGLSISINTGVEEYTNCILPVNGGFLVGTRSGLFRVTNKKAEKLSIPHEIEDLNIMKILPQANGNIYLISYGKGVFDVNLETKTFRQISEKDGLSNNYLHNAIIDRDSTLWVLTKLGVSQIKNNDNGFEILNYGENEGLMNTYIQFLYEEGGLLKFCSLDGEYITNTFDLQAYHQKKPKVFLSKIEGFDNSQRDFKVGRNLYFQFETLSLEFGDDLSTVYRIIEGDKRTEWFPFKKRLPVNASEKANLILQVRAITRENLSSEILEIPISIRPEWYRSDWFSLLIIGLFSLMVFYLFKKGTLKLESESLIKTWEKLRNLKDLQLGQTQMIIKATDGSFVKLPESQIYRISASGNYAEYITQNGKFLSRITMKELEKELSHSSKLKRIHRSHFVNTDHIEKVYQNNLLVQGDEIPVGHKYADLLIDLKGKVKILK</sequence>
<dbReference type="SMART" id="SM00850">
    <property type="entry name" value="LytTR"/>
    <property type="match status" value="1"/>
</dbReference>
<proteinExistence type="predicted"/>
<dbReference type="Pfam" id="PF07494">
    <property type="entry name" value="Reg_prop"/>
    <property type="match status" value="2"/>
</dbReference>
<gene>
    <name evidence="5" type="ORF">AFM12_00565</name>
</gene>
<dbReference type="InterPro" id="IPR015943">
    <property type="entry name" value="WD40/YVTN_repeat-like_dom_sf"/>
</dbReference>
<feature type="transmembrane region" description="Helical" evidence="2">
    <location>
        <begin position="724"/>
        <end position="741"/>
    </location>
</feature>
<dbReference type="Gene3D" id="2.40.50.1020">
    <property type="entry name" value="LytTr DNA-binding domain"/>
    <property type="match status" value="1"/>
</dbReference>
<dbReference type="Gene3D" id="2.130.10.10">
    <property type="entry name" value="YVTN repeat-like/Quinoprotein amine dehydrogenase"/>
    <property type="match status" value="4"/>
</dbReference>
<feature type="chain" id="PRO_5006136569" description="HTH LytTR-type domain-containing protein" evidence="3">
    <location>
        <begin position="19"/>
        <end position="878"/>
    </location>
</feature>
<dbReference type="PANTHER" id="PTHR43547">
    <property type="entry name" value="TWO-COMPONENT HISTIDINE KINASE"/>
    <property type="match status" value="1"/>
</dbReference>
<dbReference type="SUPFAM" id="SSF63829">
    <property type="entry name" value="Calcium-dependent phosphotriesterase"/>
    <property type="match status" value="1"/>
</dbReference>
<evidence type="ECO:0000259" key="4">
    <source>
        <dbReference type="PROSITE" id="PS50930"/>
    </source>
</evidence>